<evidence type="ECO:0000256" key="17">
    <source>
        <dbReference type="ARBA" id="ARBA00076222"/>
    </source>
</evidence>
<dbReference type="Gene3D" id="3.90.1150.10">
    <property type="entry name" value="Aspartate Aminotransferase, domain 1"/>
    <property type="match status" value="1"/>
</dbReference>
<dbReference type="Gene3D" id="3.40.640.10">
    <property type="entry name" value="Type I PLP-dependent aspartate aminotransferase-like (Major domain)"/>
    <property type="match status" value="1"/>
</dbReference>
<dbReference type="EMBL" id="CM001295">
    <property type="protein sequence ID" value="EHH60359.1"/>
    <property type="molecule type" value="Genomic_DNA"/>
</dbReference>
<evidence type="ECO:0000256" key="4">
    <source>
        <dbReference type="ARBA" id="ARBA00022490"/>
    </source>
</evidence>
<evidence type="ECO:0000256" key="3">
    <source>
        <dbReference type="ARBA" id="ARBA00011738"/>
    </source>
</evidence>
<dbReference type="EC" id="2.6.1.2" evidence="12"/>
<dbReference type="FunFam" id="3.90.1150.10:FF:000345">
    <property type="entry name" value="Alanine aminotransferase 2"/>
    <property type="match status" value="1"/>
</dbReference>
<feature type="compositionally biased region" description="Basic and acidic residues" evidence="22">
    <location>
        <begin position="22"/>
        <end position="32"/>
    </location>
</feature>
<evidence type="ECO:0000313" key="24">
    <source>
        <dbReference type="EMBL" id="EHH60359.1"/>
    </source>
</evidence>
<dbReference type="GO" id="GO:0005737">
    <property type="term" value="C:cytoplasm"/>
    <property type="evidence" value="ECO:0007669"/>
    <property type="project" value="UniProtKB-SubCell"/>
</dbReference>
<evidence type="ECO:0000256" key="21">
    <source>
        <dbReference type="ARBA" id="ARBA00082842"/>
    </source>
</evidence>
<evidence type="ECO:0000256" key="8">
    <source>
        <dbReference type="ARBA" id="ARBA00022898"/>
    </source>
</evidence>
<dbReference type="InterPro" id="IPR045088">
    <property type="entry name" value="ALAT1/2-like"/>
</dbReference>
<dbReference type="UniPathway" id="UPA00528">
    <property type="reaction ID" value="UER00586"/>
</dbReference>
<dbReference type="Pfam" id="PF00155">
    <property type="entry name" value="Aminotran_1_2"/>
    <property type="match status" value="2"/>
</dbReference>
<evidence type="ECO:0000256" key="18">
    <source>
        <dbReference type="ARBA" id="ARBA00080230"/>
    </source>
</evidence>
<dbReference type="Gene3D" id="1.10.287.1970">
    <property type="match status" value="1"/>
</dbReference>
<evidence type="ECO:0000256" key="12">
    <source>
        <dbReference type="ARBA" id="ARBA00026106"/>
    </source>
</evidence>
<keyword evidence="9" id="KW-0007">Acetylation</keyword>
<evidence type="ECO:0000256" key="15">
    <source>
        <dbReference type="ARBA" id="ARBA00074120"/>
    </source>
</evidence>
<dbReference type="GO" id="GO:0042853">
    <property type="term" value="P:L-alanine catabolic process"/>
    <property type="evidence" value="ECO:0007669"/>
    <property type="project" value="UniProtKB-UniPathway"/>
</dbReference>
<feature type="domain" description="Aminotransferase class I/classII large" evidence="23">
    <location>
        <begin position="117"/>
        <end position="278"/>
    </location>
</feature>
<evidence type="ECO:0000256" key="1">
    <source>
        <dbReference type="ARBA" id="ARBA00001933"/>
    </source>
</evidence>
<organism>
    <name type="scientific">Macaca fascicularis</name>
    <name type="common">Crab-eating macaque</name>
    <name type="synonym">Cynomolgus monkey</name>
    <dbReference type="NCBI Taxonomy" id="9541"/>
    <lineage>
        <taxon>Eukaryota</taxon>
        <taxon>Metazoa</taxon>
        <taxon>Chordata</taxon>
        <taxon>Craniata</taxon>
        <taxon>Vertebrata</taxon>
        <taxon>Euteleostomi</taxon>
        <taxon>Mammalia</taxon>
        <taxon>Eutheria</taxon>
        <taxon>Euarchontoglires</taxon>
        <taxon>Primates</taxon>
        <taxon>Haplorrhini</taxon>
        <taxon>Catarrhini</taxon>
        <taxon>Cercopithecidae</taxon>
        <taxon>Cercopithecinae</taxon>
        <taxon>Macaca</taxon>
    </lineage>
</organism>
<evidence type="ECO:0000256" key="22">
    <source>
        <dbReference type="SAM" id="MobiDB-lite"/>
    </source>
</evidence>
<evidence type="ECO:0000256" key="5">
    <source>
        <dbReference type="ARBA" id="ARBA00022553"/>
    </source>
</evidence>
<evidence type="ECO:0000256" key="14">
    <source>
        <dbReference type="ARBA" id="ARBA00059280"/>
    </source>
</evidence>
<dbReference type="SUPFAM" id="SSF53383">
    <property type="entry name" value="PLP-dependent transferases"/>
    <property type="match status" value="1"/>
</dbReference>
<evidence type="ECO:0000256" key="16">
    <source>
        <dbReference type="ARBA" id="ARBA00076221"/>
    </source>
</evidence>
<evidence type="ECO:0000256" key="9">
    <source>
        <dbReference type="ARBA" id="ARBA00022990"/>
    </source>
</evidence>
<sequence>MNTWPSRPSVDKAPVGSRKHRVALDDETRGDDYTIQQPASSQVRPERSRRERILTLESMNPQVKAVEYAVRGPIVLKAGEIELELQRGIKKPFTEVIRANIGDAQAMGQQPITFLRQVMALCTYPNLLDSPSFPEDAKKRARRILQACGGHSLGSYSASQGVNCIREDVAAYITRRDGGVPADPDNIYLTTGASDGISTILKILVSGGGKSRTGVMIPIPQYPLYSAVISELDAIQVNYYLDEENCWALNVNELRRAVQEAKDHCDPKVYQDNVYSPDCRFHSFKKVLYEMGPEYSSNVELASFHSTSKGYMGECGYRGGYMEVINLHPEIKGQLVKLLSVRLCPPVSGQAAMDIVVNPPVAGEESFEQFSREKESVLGNLAKKAKLTEDLFNQVPGIHCNPLQGAMYAFPRIFIPVKAVEAAQAHQMAPDMFYCMKLLEETGICVVPGSGFGQREGTYHFRMTILPPVEKLKTVLQKVKDFHINFLEKYA</sequence>
<evidence type="ECO:0000256" key="10">
    <source>
        <dbReference type="ARBA" id="ARBA00025708"/>
    </source>
</evidence>
<protein>
    <recommendedName>
        <fullName evidence="15">Alanine aminotransferase 1</fullName>
        <ecNumber evidence="12">2.6.1.2</ecNumber>
    </recommendedName>
    <alternativeName>
        <fullName evidence="19">Glutamate pyruvate transaminase 1</fullName>
    </alternativeName>
    <alternativeName>
        <fullName evidence="18">Glutamate pyruvate transaminase 2</fullName>
    </alternativeName>
    <alternativeName>
        <fullName evidence="17">Glutamic--alanine transaminase 1</fullName>
    </alternativeName>
    <alternativeName>
        <fullName evidence="16">Glutamic--alanine transaminase 2</fullName>
    </alternativeName>
    <alternativeName>
        <fullName evidence="21">Glutamic--pyruvic transaminase 1</fullName>
    </alternativeName>
    <alternativeName>
        <fullName evidence="20">Glutamic--pyruvic transaminase 2</fullName>
    </alternativeName>
</protein>
<comment type="subunit">
    <text evidence="3">Homodimer.</text>
</comment>
<evidence type="ECO:0000256" key="6">
    <source>
        <dbReference type="ARBA" id="ARBA00022576"/>
    </source>
</evidence>
<feature type="domain" description="Aminotransferase class I/classII large" evidence="23">
    <location>
        <begin position="294"/>
        <end position="478"/>
    </location>
</feature>
<feature type="compositionally biased region" description="Polar residues" evidence="22">
    <location>
        <begin position="34"/>
        <end position="43"/>
    </location>
</feature>
<name>G7Q121_MACFA</name>
<reference evidence="24" key="1">
    <citation type="journal article" date="2011" name="Nat. Biotechnol.">
        <title>Genome sequencing and comparison of two nonhuman primate animal models, the cynomolgus and Chinese rhesus macaques.</title>
        <authorList>
            <person name="Yan G."/>
            <person name="Zhang G."/>
            <person name="Fang X."/>
            <person name="Zhang Y."/>
            <person name="Li C."/>
            <person name="Ling F."/>
            <person name="Cooper D.N."/>
            <person name="Li Q."/>
            <person name="Li Y."/>
            <person name="van Gool A.J."/>
            <person name="Du H."/>
            <person name="Chen J."/>
            <person name="Chen R."/>
            <person name="Zhang P."/>
            <person name="Huang Z."/>
            <person name="Thompson J.R."/>
            <person name="Meng Y."/>
            <person name="Bai Y."/>
            <person name="Wang J."/>
            <person name="Zhuo M."/>
            <person name="Wang T."/>
            <person name="Huang Y."/>
            <person name="Wei L."/>
            <person name="Li J."/>
            <person name="Wang Z."/>
            <person name="Hu H."/>
            <person name="Yang P."/>
            <person name="Le L."/>
            <person name="Stenson P.D."/>
            <person name="Li B."/>
            <person name="Liu X."/>
            <person name="Ball E.V."/>
            <person name="An N."/>
            <person name="Huang Q."/>
            <person name="Zhang Y."/>
            <person name="Fan W."/>
            <person name="Zhang X."/>
            <person name="Li Y."/>
            <person name="Wang W."/>
            <person name="Katze M.G."/>
            <person name="Su B."/>
            <person name="Nielsen R."/>
            <person name="Yang H."/>
            <person name="Wang J."/>
            <person name="Wang X."/>
            <person name="Wang J."/>
        </authorList>
    </citation>
    <scope>NUCLEOTIDE SEQUENCE [LARGE SCALE GENOMIC DNA]</scope>
    <source>
        <strain evidence="24">CE-4</strain>
    </source>
</reference>
<comment type="catalytic activity">
    <reaction evidence="13">
        <text>L-alanine + 2-oxoglutarate = pyruvate + L-glutamate</text>
        <dbReference type="Rhea" id="RHEA:19453"/>
        <dbReference type="ChEBI" id="CHEBI:15361"/>
        <dbReference type="ChEBI" id="CHEBI:16810"/>
        <dbReference type="ChEBI" id="CHEBI:29985"/>
        <dbReference type="ChEBI" id="CHEBI:57972"/>
        <dbReference type="EC" id="2.6.1.2"/>
    </reaction>
</comment>
<evidence type="ECO:0000256" key="19">
    <source>
        <dbReference type="ARBA" id="ARBA00080231"/>
    </source>
</evidence>
<dbReference type="FunFam" id="3.40.640.10:FF:000236">
    <property type="entry name" value="Alanine aminotransferase 2"/>
    <property type="match status" value="1"/>
</dbReference>
<evidence type="ECO:0000256" key="13">
    <source>
        <dbReference type="ARBA" id="ARBA00047412"/>
    </source>
</evidence>
<comment type="similarity">
    <text evidence="11">Belongs to the class-I pyridoxal-phosphate-dependent aminotransferase family. Alanine aminotransferase subfamily.</text>
</comment>
<comment type="function">
    <text evidence="14">Catalyzes the reversible transamination between alanine and 2-oxoglutarate to form pyruvate and glutamate. Participates in cellular nitrogen metabolism and also in liver gluconeogenesis starting with precursors transported from skeletal muscles.</text>
</comment>
<dbReference type="CDD" id="cd00609">
    <property type="entry name" value="AAT_like"/>
    <property type="match status" value="1"/>
</dbReference>
<dbReference type="InterPro" id="IPR015421">
    <property type="entry name" value="PyrdxlP-dep_Trfase_major"/>
</dbReference>
<gene>
    <name evidence="24" type="ORF">EGM_11704</name>
</gene>
<evidence type="ECO:0000256" key="7">
    <source>
        <dbReference type="ARBA" id="ARBA00022679"/>
    </source>
</evidence>
<dbReference type="FunFam" id="1.10.287.1970:FF:000001">
    <property type="entry name" value="Alanine aminotransferase 2"/>
    <property type="match status" value="1"/>
</dbReference>
<evidence type="ECO:0000256" key="20">
    <source>
        <dbReference type="ARBA" id="ARBA00082840"/>
    </source>
</evidence>
<keyword evidence="4" id="KW-0963">Cytoplasm</keyword>
<keyword evidence="5" id="KW-0597">Phosphoprotein</keyword>
<dbReference type="InterPro" id="IPR015424">
    <property type="entry name" value="PyrdxlP-dep_Trfase"/>
</dbReference>
<evidence type="ECO:0000256" key="2">
    <source>
        <dbReference type="ARBA" id="ARBA00004496"/>
    </source>
</evidence>
<keyword evidence="8" id="KW-0663">Pyridoxal phosphate</keyword>
<dbReference type="eggNOG" id="KOG0258">
    <property type="taxonomic scope" value="Eukaryota"/>
</dbReference>
<dbReference type="GO" id="GO:0004021">
    <property type="term" value="F:L-alanine:2-oxoglutarate aminotransferase activity"/>
    <property type="evidence" value="ECO:0007669"/>
    <property type="project" value="UniProtKB-EC"/>
</dbReference>
<feature type="region of interest" description="Disordered" evidence="22">
    <location>
        <begin position="1"/>
        <end position="49"/>
    </location>
</feature>
<dbReference type="PANTHER" id="PTHR11751:SF311">
    <property type="entry name" value="ALANINE AMINOTRANSFERASE 2"/>
    <property type="match status" value="1"/>
</dbReference>
<dbReference type="GO" id="GO:0030170">
    <property type="term" value="F:pyridoxal phosphate binding"/>
    <property type="evidence" value="ECO:0007669"/>
    <property type="project" value="InterPro"/>
</dbReference>
<dbReference type="Proteomes" id="UP000009130">
    <property type="component" value="Chromosome 20"/>
</dbReference>
<accession>G7Q121</accession>
<dbReference type="FunFam" id="3.40.640.10:FF:000226">
    <property type="entry name" value="Alanine aminotransferase 2"/>
    <property type="match status" value="1"/>
</dbReference>
<keyword evidence="6 24" id="KW-0032">Aminotransferase</keyword>
<dbReference type="AlphaFoldDB" id="G7Q121"/>
<evidence type="ECO:0000259" key="23">
    <source>
        <dbReference type="Pfam" id="PF00155"/>
    </source>
</evidence>
<dbReference type="InterPro" id="IPR004839">
    <property type="entry name" value="Aminotransferase_I/II_large"/>
</dbReference>
<dbReference type="PANTHER" id="PTHR11751">
    <property type="entry name" value="ALANINE AMINOTRANSFERASE"/>
    <property type="match status" value="1"/>
</dbReference>
<comment type="subcellular location">
    <subcellularLocation>
        <location evidence="2">Cytoplasm</location>
    </subcellularLocation>
</comment>
<comment type="pathway">
    <text evidence="10">Amino-acid degradation; L-alanine degradation via transaminase pathway; pyruvate from L-alanine: step 1/1.</text>
</comment>
<proteinExistence type="inferred from homology"/>
<evidence type="ECO:0000256" key="11">
    <source>
        <dbReference type="ARBA" id="ARBA00025785"/>
    </source>
</evidence>
<keyword evidence="7 24" id="KW-0808">Transferase</keyword>
<comment type="cofactor">
    <cofactor evidence="1">
        <name>pyridoxal 5'-phosphate</name>
        <dbReference type="ChEBI" id="CHEBI:597326"/>
    </cofactor>
</comment>
<dbReference type="InterPro" id="IPR015422">
    <property type="entry name" value="PyrdxlP-dep_Trfase_small"/>
</dbReference>